<evidence type="ECO:0000313" key="1">
    <source>
        <dbReference type="EMBL" id="KAJ8414496.1"/>
    </source>
</evidence>
<dbReference type="AlphaFoldDB" id="A0AAD7T509"/>
<proteinExistence type="predicted"/>
<name>A0AAD7T509_9TELE</name>
<gene>
    <name evidence="1" type="ORF">AAFF_G00036980</name>
</gene>
<sequence>MDAEHWSSGCSLFGSGQRNSISHARVTENTNPSVSPGEFYGKLEAFHSSGIIVIINSLIGGKRRRVQCYHGRFFLQSRNIASYL</sequence>
<comment type="caution">
    <text evidence="1">The sequence shown here is derived from an EMBL/GenBank/DDBJ whole genome shotgun (WGS) entry which is preliminary data.</text>
</comment>
<evidence type="ECO:0000313" key="2">
    <source>
        <dbReference type="Proteomes" id="UP001221898"/>
    </source>
</evidence>
<keyword evidence="2" id="KW-1185">Reference proteome</keyword>
<protein>
    <submittedName>
        <fullName evidence="1">Uncharacterized protein</fullName>
    </submittedName>
</protein>
<organism evidence="1 2">
    <name type="scientific">Aldrovandia affinis</name>
    <dbReference type="NCBI Taxonomy" id="143900"/>
    <lineage>
        <taxon>Eukaryota</taxon>
        <taxon>Metazoa</taxon>
        <taxon>Chordata</taxon>
        <taxon>Craniata</taxon>
        <taxon>Vertebrata</taxon>
        <taxon>Euteleostomi</taxon>
        <taxon>Actinopterygii</taxon>
        <taxon>Neopterygii</taxon>
        <taxon>Teleostei</taxon>
        <taxon>Notacanthiformes</taxon>
        <taxon>Halosauridae</taxon>
        <taxon>Aldrovandia</taxon>
    </lineage>
</organism>
<reference evidence="1" key="1">
    <citation type="journal article" date="2023" name="Science">
        <title>Genome structures resolve the early diversification of teleost fishes.</title>
        <authorList>
            <person name="Parey E."/>
            <person name="Louis A."/>
            <person name="Montfort J."/>
            <person name="Bouchez O."/>
            <person name="Roques C."/>
            <person name="Iampietro C."/>
            <person name="Lluch J."/>
            <person name="Castinel A."/>
            <person name="Donnadieu C."/>
            <person name="Desvignes T."/>
            <person name="Floi Bucao C."/>
            <person name="Jouanno E."/>
            <person name="Wen M."/>
            <person name="Mejri S."/>
            <person name="Dirks R."/>
            <person name="Jansen H."/>
            <person name="Henkel C."/>
            <person name="Chen W.J."/>
            <person name="Zahm M."/>
            <person name="Cabau C."/>
            <person name="Klopp C."/>
            <person name="Thompson A.W."/>
            <person name="Robinson-Rechavi M."/>
            <person name="Braasch I."/>
            <person name="Lecointre G."/>
            <person name="Bobe J."/>
            <person name="Postlethwait J.H."/>
            <person name="Berthelot C."/>
            <person name="Roest Crollius H."/>
            <person name="Guiguen Y."/>
        </authorList>
    </citation>
    <scope>NUCLEOTIDE SEQUENCE</scope>
    <source>
        <strain evidence="1">NC1722</strain>
    </source>
</reference>
<dbReference type="EMBL" id="JAINUG010000012">
    <property type="protein sequence ID" value="KAJ8414496.1"/>
    <property type="molecule type" value="Genomic_DNA"/>
</dbReference>
<dbReference type="Proteomes" id="UP001221898">
    <property type="component" value="Unassembled WGS sequence"/>
</dbReference>
<accession>A0AAD7T509</accession>